<dbReference type="RefSeq" id="WP_069662499.1">
    <property type="nucleotide sequence ID" value="NZ_JBHUJJ010000002.1"/>
</dbReference>
<dbReference type="InterPro" id="IPR003477">
    <property type="entry name" value="PemK-like"/>
</dbReference>
<comment type="function">
    <text evidence="3">Toxic component of a type II toxin-antitoxin (TA) system.</text>
</comment>
<organism evidence="4 5">
    <name type="scientific">Enterococcus termitis</name>
    <dbReference type="NCBI Taxonomy" id="332950"/>
    <lineage>
        <taxon>Bacteria</taxon>
        <taxon>Bacillati</taxon>
        <taxon>Bacillota</taxon>
        <taxon>Bacilli</taxon>
        <taxon>Lactobacillales</taxon>
        <taxon>Enterococcaceae</taxon>
        <taxon>Enterococcus</taxon>
    </lineage>
</organism>
<proteinExistence type="inferred from homology"/>
<gene>
    <name evidence="4" type="ORF">BCR25_15725</name>
</gene>
<evidence type="ECO:0000313" key="5">
    <source>
        <dbReference type="Proteomes" id="UP000095094"/>
    </source>
</evidence>
<evidence type="ECO:0000256" key="3">
    <source>
        <dbReference type="PIRNR" id="PIRNR033490"/>
    </source>
</evidence>
<dbReference type="OrthoDB" id="9808744at2"/>
<name>A0A1E5H1Y8_9ENTE</name>
<evidence type="ECO:0000256" key="2">
    <source>
        <dbReference type="ARBA" id="ARBA00022649"/>
    </source>
</evidence>
<protein>
    <recommendedName>
        <fullName evidence="3">mRNA interferase</fullName>
        <ecNumber evidence="3">3.1.-.-</ecNumber>
    </recommendedName>
</protein>
<dbReference type="GO" id="GO:0004521">
    <property type="term" value="F:RNA endonuclease activity"/>
    <property type="evidence" value="ECO:0007669"/>
    <property type="project" value="TreeGrafter"/>
</dbReference>
<dbReference type="EMBL" id="MIJY01000005">
    <property type="protein sequence ID" value="OEG18650.1"/>
    <property type="molecule type" value="Genomic_DNA"/>
</dbReference>
<sequence>MIKQGDIVTINFDPSKGSEIQKRRPALVMSRNEYNLSSNLIIVCPITSTTKQRPYFLPISSEALKKDSKVNTKQVYSLDYTPEGNRNVKVIGKIEVKEFLNVAQHFMLNFNFPFF</sequence>
<dbReference type="InterPro" id="IPR011067">
    <property type="entry name" value="Plasmid_toxin/cell-grow_inhib"/>
</dbReference>
<dbReference type="Gene3D" id="2.30.30.110">
    <property type="match status" value="1"/>
</dbReference>
<reference evidence="5" key="1">
    <citation type="submission" date="2016-09" db="EMBL/GenBank/DDBJ databases">
        <authorList>
            <person name="Gulvik C.A."/>
        </authorList>
    </citation>
    <scope>NUCLEOTIDE SEQUENCE [LARGE SCALE GENOMIC DNA]</scope>
    <source>
        <strain evidence="5">LMG 8895</strain>
    </source>
</reference>
<comment type="similarity">
    <text evidence="1 3">Belongs to the PemK/MazF family.</text>
</comment>
<dbReference type="Proteomes" id="UP000095094">
    <property type="component" value="Unassembled WGS sequence"/>
</dbReference>
<keyword evidence="3" id="KW-0255">Endonuclease</keyword>
<dbReference type="GO" id="GO:0006402">
    <property type="term" value="P:mRNA catabolic process"/>
    <property type="evidence" value="ECO:0007669"/>
    <property type="project" value="TreeGrafter"/>
</dbReference>
<keyword evidence="3" id="KW-0540">Nuclease</keyword>
<dbReference type="AlphaFoldDB" id="A0A1E5H1Y8"/>
<dbReference type="GO" id="GO:0016787">
    <property type="term" value="F:hydrolase activity"/>
    <property type="evidence" value="ECO:0007669"/>
    <property type="project" value="UniProtKB-KW"/>
</dbReference>
<dbReference type="SUPFAM" id="SSF50118">
    <property type="entry name" value="Cell growth inhibitor/plasmid maintenance toxic component"/>
    <property type="match status" value="1"/>
</dbReference>
<keyword evidence="5" id="KW-1185">Reference proteome</keyword>
<evidence type="ECO:0000313" key="4">
    <source>
        <dbReference type="EMBL" id="OEG18650.1"/>
    </source>
</evidence>
<keyword evidence="2" id="KW-1277">Toxin-antitoxin system</keyword>
<comment type="caution">
    <text evidence="4">The sequence shown here is derived from an EMBL/GenBank/DDBJ whole genome shotgun (WGS) entry which is preliminary data.</text>
</comment>
<dbReference type="EC" id="3.1.-.-" evidence="3"/>
<dbReference type="GO" id="GO:0003677">
    <property type="term" value="F:DNA binding"/>
    <property type="evidence" value="ECO:0007669"/>
    <property type="project" value="InterPro"/>
</dbReference>
<dbReference type="Pfam" id="PF02452">
    <property type="entry name" value="PemK_toxin"/>
    <property type="match status" value="1"/>
</dbReference>
<dbReference type="PIRSF" id="PIRSF033490">
    <property type="entry name" value="MazF"/>
    <property type="match status" value="1"/>
</dbReference>
<dbReference type="GO" id="GO:0016075">
    <property type="term" value="P:rRNA catabolic process"/>
    <property type="evidence" value="ECO:0007669"/>
    <property type="project" value="TreeGrafter"/>
</dbReference>
<keyword evidence="3" id="KW-0378">Hydrolase</keyword>
<evidence type="ECO:0000256" key="1">
    <source>
        <dbReference type="ARBA" id="ARBA00007521"/>
    </source>
</evidence>
<accession>A0A1E5H1Y8</accession>
<dbReference type="PANTHER" id="PTHR33988">
    <property type="entry name" value="ENDORIBONUCLEASE MAZF-RELATED"/>
    <property type="match status" value="1"/>
</dbReference>